<dbReference type="SMART" id="SM00945">
    <property type="entry name" value="ProQ"/>
    <property type="match status" value="1"/>
</dbReference>
<evidence type="ECO:0000256" key="4">
    <source>
        <dbReference type="SAM" id="MobiDB-lite"/>
    </source>
</evidence>
<feature type="compositionally biased region" description="Low complexity" evidence="4">
    <location>
        <begin position="87"/>
        <end position="98"/>
    </location>
</feature>
<keyword evidence="2" id="KW-0694">RNA-binding</keyword>
<feature type="region of interest" description="Disordered" evidence="4">
    <location>
        <begin position="198"/>
        <end position="257"/>
    </location>
</feature>
<evidence type="ECO:0000313" key="6">
    <source>
        <dbReference type="EMBL" id="SFH22591.1"/>
    </source>
</evidence>
<dbReference type="GO" id="GO:0005829">
    <property type="term" value="C:cytosol"/>
    <property type="evidence" value="ECO:0007669"/>
    <property type="project" value="TreeGrafter"/>
</dbReference>
<dbReference type="Gene3D" id="1.10.1710.10">
    <property type="entry name" value="ProQ/FinO domain"/>
    <property type="match status" value="1"/>
</dbReference>
<dbReference type="GO" id="GO:0033592">
    <property type="term" value="F:RNA strand annealing activity"/>
    <property type="evidence" value="ECO:0007669"/>
    <property type="project" value="InterPro"/>
</dbReference>
<proteinExistence type="predicted"/>
<organism evidence="6 7">
    <name type="scientific">Modicisalibacter xianhensis</name>
    <dbReference type="NCBI Taxonomy" id="442341"/>
    <lineage>
        <taxon>Bacteria</taxon>
        <taxon>Pseudomonadati</taxon>
        <taxon>Pseudomonadota</taxon>
        <taxon>Gammaproteobacteria</taxon>
        <taxon>Oceanospirillales</taxon>
        <taxon>Halomonadaceae</taxon>
        <taxon>Modicisalibacter</taxon>
    </lineage>
</organism>
<gene>
    <name evidence="6" type="ORF">SAMN04487959_101321</name>
</gene>
<name>A0A1I2YDV3_9GAMM</name>
<sequence length="257" mass="28662">MINERTTALFDLLEAQARLGLSEIASLRQRVATLEAENRRLREALESQQALVSSVEEPPTPAVRDYPSPQRGAAVATGSSDDANVVEAQAQAQAQAETEAPEPPVSDTSKPEPPADAAPQAEEELPSPQALLNEWYRRYTNTFFKGHTRPLKVGIHEDLLAREPWPEKLVRRALACYVHLPRYLKAVRPGIERVDLDGQPAGTVNDEEAQHARKKLDGLQARQRERDKGRKDKTEAKRHARLDEKLSELLAKHGGRQ</sequence>
<protein>
    <submittedName>
        <fullName evidence="6">ProP effector</fullName>
    </submittedName>
</protein>
<feature type="domain" description="ProQ/FinO" evidence="5">
    <location>
        <begin position="123"/>
        <end position="232"/>
    </location>
</feature>
<dbReference type="STRING" id="442341.SAMN04487959_101321"/>
<reference evidence="6 7" key="1">
    <citation type="submission" date="2016-10" db="EMBL/GenBank/DDBJ databases">
        <authorList>
            <person name="de Groot N.N."/>
        </authorList>
    </citation>
    <scope>NUCLEOTIDE SEQUENCE [LARGE SCALE GENOMIC DNA]</scope>
    <source>
        <strain evidence="6 7">CGMCC 1.6848</strain>
    </source>
</reference>
<keyword evidence="7" id="KW-1185">Reference proteome</keyword>
<dbReference type="InterPro" id="IPR036442">
    <property type="entry name" value="ProQ/FinO_sf"/>
</dbReference>
<dbReference type="SUPFAM" id="SSF48657">
    <property type="entry name" value="FinO-like"/>
    <property type="match status" value="1"/>
</dbReference>
<dbReference type="PANTHER" id="PTHR38106:SF1">
    <property type="entry name" value="RNA CHAPERONE PROQ"/>
    <property type="match status" value="1"/>
</dbReference>
<evidence type="ECO:0000256" key="3">
    <source>
        <dbReference type="ARBA" id="ARBA00023186"/>
    </source>
</evidence>
<feature type="region of interest" description="Disordered" evidence="4">
    <location>
        <begin position="50"/>
        <end position="128"/>
    </location>
</feature>
<dbReference type="Proteomes" id="UP000199040">
    <property type="component" value="Unassembled WGS sequence"/>
</dbReference>
<dbReference type="InterPro" id="IPR023529">
    <property type="entry name" value="ProQ"/>
</dbReference>
<feature type="compositionally biased region" description="Basic and acidic residues" evidence="4">
    <location>
        <begin position="208"/>
        <end position="251"/>
    </location>
</feature>
<dbReference type="Pfam" id="PF04352">
    <property type="entry name" value="ProQ"/>
    <property type="match status" value="1"/>
</dbReference>
<dbReference type="InterPro" id="IPR016103">
    <property type="entry name" value="ProQ/FinO"/>
</dbReference>
<dbReference type="GO" id="GO:0010608">
    <property type="term" value="P:post-transcriptional regulation of gene expression"/>
    <property type="evidence" value="ECO:0007669"/>
    <property type="project" value="InterPro"/>
</dbReference>
<dbReference type="RefSeq" id="WP_244890841.1">
    <property type="nucleotide sequence ID" value="NZ_FOPY01000001.1"/>
</dbReference>
<evidence type="ECO:0000256" key="1">
    <source>
        <dbReference type="ARBA" id="ARBA00022490"/>
    </source>
</evidence>
<evidence type="ECO:0000313" key="7">
    <source>
        <dbReference type="Proteomes" id="UP000199040"/>
    </source>
</evidence>
<evidence type="ECO:0000259" key="5">
    <source>
        <dbReference type="SMART" id="SM00945"/>
    </source>
</evidence>
<dbReference type="AlphaFoldDB" id="A0A1I2YDV3"/>
<accession>A0A1I2YDV3</accession>
<dbReference type="PANTHER" id="PTHR38106">
    <property type="entry name" value="RNA CHAPERONE PROQ"/>
    <property type="match status" value="1"/>
</dbReference>
<evidence type="ECO:0000256" key="2">
    <source>
        <dbReference type="ARBA" id="ARBA00022884"/>
    </source>
</evidence>
<dbReference type="EMBL" id="FOPY01000001">
    <property type="protein sequence ID" value="SFH22591.1"/>
    <property type="molecule type" value="Genomic_DNA"/>
</dbReference>
<keyword evidence="1" id="KW-0963">Cytoplasm</keyword>
<keyword evidence="3" id="KW-0143">Chaperone</keyword>
<dbReference type="GO" id="GO:0034057">
    <property type="term" value="F:RNA strand-exchange activity"/>
    <property type="evidence" value="ECO:0007669"/>
    <property type="project" value="InterPro"/>
</dbReference>